<evidence type="ECO:0000256" key="7">
    <source>
        <dbReference type="ARBA" id="ARBA00019179"/>
    </source>
</evidence>
<evidence type="ECO:0000256" key="13">
    <source>
        <dbReference type="ARBA" id="ARBA00023211"/>
    </source>
</evidence>
<dbReference type="PANTHER" id="PTHR10954">
    <property type="entry name" value="RIBONUCLEASE H2 SUBUNIT A"/>
    <property type="match status" value="1"/>
</dbReference>
<feature type="binding site" evidence="14 15">
    <location>
        <position position="117"/>
    </location>
    <ligand>
        <name>a divalent metal cation</name>
        <dbReference type="ChEBI" id="CHEBI:60240"/>
    </ligand>
</feature>
<dbReference type="HAMAP" id="MF_00052_B">
    <property type="entry name" value="RNase_HII_B"/>
    <property type="match status" value="1"/>
</dbReference>
<feature type="binding site" evidence="14 15">
    <location>
        <position position="25"/>
    </location>
    <ligand>
        <name>a divalent metal cation</name>
        <dbReference type="ChEBI" id="CHEBI:60240"/>
    </ligand>
</feature>
<evidence type="ECO:0000313" key="18">
    <source>
        <dbReference type="EMBL" id="OGY24832.1"/>
    </source>
</evidence>
<dbReference type="SUPFAM" id="SSF53098">
    <property type="entry name" value="Ribonuclease H-like"/>
    <property type="match status" value="1"/>
</dbReference>
<evidence type="ECO:0000256" key="4">
    <source>
        <dbReference type="ARBA" id="ARBA00004496"/>
    </source>
</evidence>
<proteinExistence type="inferred from homology"/>
<dbReference type="GO" id="GO:0043137">
    <property type="term" value="P:DNA replication, removal of RNA primer"/>
    <property type="evidence" value="ECO:0007669"/>
    <property type="project" value="TreeGrafter"/>
</dbReference>
<dbReference type="InterPro" id="IPR012337">
    <property type="entry name" value="RNaseH-like_sf"/>
</dbReference>
<dbReference type="InterPro" id="IPR001352">
    <property type="entry name" value="RNase_HII/HIII"/>
</dbReference>
<evidence type="ECO:0000256" key="6">
    <source>
        <dbReference type="ARBA" id="ARBA00012180"/>
    </source>
</evidence>
<evidence type="ECO:0000256" key="12">
    <source>
        <dbReference type="ARBA" id="ARBA00022801"/>
    </source>
</evidence>
<dbReference type="GO" id="GO:0006298">
    <property type="term" value="P:mismatch repair"/>
    <property type="evidence" value="ECO:0007669"/>
    <property type="project" value="TreeGrafter"/>
</dbReference>
<dbReference type="InterPro" id="IPR024567">
    <property type="entry name" value="RNase_HII/HIII_dom"/>
</dbReference>
<evidence type="ECO:0000256" key="1">
    <source>
        <dbReference type="ARBA" id="ARBA00000077"/>
    </source>
</evidence>
<evidence type="ECO:0000256" key="11">
    <source>
        <dbReference type="ARBA" id="ARBA00022759"/>
    </source>
</evidence>
<dbReference type="AlphaFoldDB" id="A0A1G1WAW2"/>
<sequence>MKLASFDQEKNLWSQGLQYIAGVDEVGRGAWAGPVVAAAVIFPQDIKINFPLCDSKLMAPKLRDKISEIILKRAVSVGYGIVGVRIINKIGIGRATQKAFRLALKNLEVESEFELIDAFYIRHLAKRRQRPIKKGDGKVASIAAASIVAKVFRDDLMVKLHDRYPVYGFYSHKGYGTKFHQEAIKKYGLSSIHRKNFHLKFLFMDDNDEEGGG</sequence>
<keyword evidence="8 14" id="KW-0963">Cytoplasm</keyword>
<dbReference type="GO" id="GO:0030145">
    <property type="term" value="F:manganese ion binding"/>
    <property type="evidence" value="ECO:0007669"/>
    <property type="project" value="UniProtKB-UniRule"/>
</dbReference>
<feature type="domain" description="RNase H type-2" evidence="17">
    <location>
        <begin position="18"/>
        <end position="209"/>
    </location>
</feature>
<dbReference type="CDD" id="cd07182">
    <property type="entry name" value="RNase_HII_bacteria_HII_like"/>
    <property type="match status" value="1"/>
</dbReference>
<dbReference type="GO" id="GO:0004523">
    <property type="term" value="F:RNA-DNA hybrid ribonuclease activity"/>
    <property type="evidence" value="ECO:0007669"/>
    <property type="project" value="UniProtKB-UniRule"/>
</dbReference>
<comment type="cofactor">
    <cofactor evidence="2">
        <name>Mg(2+)</name>
        <dbReference type="ChEBI" id="CHEBI:18420"/>
    </cofactor>
</comment>
<keyword evidence="10 14" id="KW-0479">Metal-binding</keyword>
<evidence type="ECO:0000256" key="8">
    <source>
        <dbReference type="ARBA" id="ARBA00022490"/>
    </source>
</evidence>
<keyword evidence="11 14" id="KW-0255">Endonuclease</keyword>
<comment type="function">
    <text evidence="3 14 16">Endonuclease that specifically degrades the RNA of RNA-DNA hybrids.</text>
</comment>
<comment type="cofactor">
    <cofactor evidence="14 15">
        <name>Mn(2+)</name>
        <dbReference type="ChEBI" id="CHEBI:29035"/>
    </cofactor>
    <cofactor evidence="14 15">
        <name>Mg(2+)</name>
        <dbReference type="ChEBI" id="CHEBI:18420"/>
    </cofactor>
    <text evidence="14 15">Manganese or magnesium. Binds 1 divalent metal ion per monomer in the absence of substrate. May bind a second metal ion after substrate binding.</text>
</comment>
<comment type="caution">
    <text evidence="18">The sequence shown here is derived from an EMBL/GenBank/DDBJ whole genome shotgun (WGS) entry which is preliminary data.</text>
</comment>
<feature type="binding site" evidence="14 15">
    <location>
        <position position="24"/>
    </location>
    <ligand>
        <name>a divalent metal cation</name>
        <dbReference type="ChEBI" id="CHEBI:60240"/>
    </ligand>
</feature>
<keyword evidence="9 14" id="KW-0540">Nuclease</keyword>
<dbReference type="InterPro" id="IPR022898">
    <property type="entry name" value="RNase_HII"/>
</dbReference>
<dbReference type="PROSITE" id="PS51975">
    <property type="entry name" value="RNASE_H_2"/>
    <property type="match status" value="1"/>
</dbReference>
<dbReference type="PANTHER" id="PTHR10954:SF18">
    <property type="entry name" value="RIBONUCLEASE HII"/>
    <property type="match status" value="1"/>
</dbReference>
<dbReference type="Proteomes" id="UP000177103">
    <property type="component" value="Unassembled WGS sequence"/>
</dbReference>
<dbReference type="Gene3D" id="3.30.420.10">
    <property type="entry name" value="Ribonuclease H-like superfamily/Ribonuclease H"/>
    <property type="match status" value="1"/>
</dbReference>
<evidence type="ECO:0000256" key="16">
    <source>
        <dbReference type="RuleBase" id="RU003515"/>
    </source>
</evidence>
<evidence type="ECO:0000256" key="10">
    <source>
        <dbReference type="ARBA" id="ARBA00022723"/>
    </source>
</evidence>
<evidence type="ECO:0000256" key="5">
    <source>
        <dbReference type="ARBA" id="ARBA00007383"/>
    </source>
</evidence>
<comment type="similarity">
    <text evidence="5 14 16">Belongs to the RNase HII family.</text>
</comment>
<accession>A0A1G1WAW2</accession>
<dbReference type="GO" id="GO:0032299">
    <property type="term" value="C:ribonuclease H2 complex"/>
    <property type="evidence" value="ECO:0007669"/>
    <property type="project" value="TreeGrafter"/>
</dbReference>
<evidence type="ECO:0000256" key="15">
    <source>
        <dbReference type="PROSITE-ProRule" id="PRU01319"/>
    </source>
</evidence>
<dbReference type="EMBL" id="MHCQ01000012">
    <property type="protein sequence ID" value="OGY24832.1"/>
    <property type="molecule type" value="Genomic_DNA"/>
</dbReference>
<dbReference type="EC" id="3.1.26.4" evidence="6 14"/>
<reference evidence="18 19" key="1">
    <citation type="journal article" date="2016" name="Nat. Commun.">
        <title>Thousands of microbial genomes shed light on interconnected biogeochemical processes in an aquifer system.</title>
        <authorList>
            <person name="Anantharaman K."/>
            <person name="Brown C.T."/>
            <person name="Hug L.A."/>
            <person name="Sharon I."/>
            <person name="Castelle C.J."/>
            <person name="Probst A.J."/>
            <person name="Thomas B.C."/>
            <person name="Singh A."/>
            <person name="Wilkins M.J."/>
            <person name="Karaoz U."/>
            <person name="Brodie E.L."/>
            <person name="Williams K.H."/>
            <person name="Hubbard S.S."/>
            <person name="Banfield J.F."/>
        </authorList>
    </citation>
    <scope>NUCLEOTIDE SEQUENCE [LARGE SCALE GENOMIC DNA]</scope>
</reference>
<dbReference type="Pfam" id="PF01351">
    <property type="entry name" value="RNase_HII"/>
    <property type="match status" value="1"/>
</dbReference>
<dbReference type="GO" id="GO:0005737">
    <property type="term" value="C:cytoplasm"/>
    <property type="evidence" value="ECO:0007669"/>
    <property type="project" value="UniProtKB-SubCell"/>
</dbReference>
<comment type="catalytic activity">
    <reaction evidence="1 14 15 16">
        <text>Endonucleolytic cleavage to 5'-phosphomonoester.</text>
        <dbReference type="EC" id="3.1.26.4"/>
    </reaction>
</comment>
<evidence type="ECO:0000256" key="2">
    <source>
        <dbReference type="ARBA" id="ARBA00001946"/>
    </source>
</evidence>
<dbReference type="NCBIfam" id="NF000595">
    <property type="entry name" value="PRK00015.1-3"/>
    <property type="match status" value="1"/>
</dbReference>
<comment type="subcellular location">
    <subcellularLocation>
        <location evidence="4 14">Cytoplasm</location>
    </subcellularLocation>
</comment>
<keyword evidence="12 14" id="KW-0378">Hydrolase</keyword>
<dbReference type="GO" id="GO:0003723">
    <property type="term" value="F:RNA binding"/>
    <property type="evidence" value="ECO:0007669"/>
    <property type="project" value="UniProtKB-UniRule"/>
</dbReference>
<organism evidence="18 19">
    <name type="scientific">Candidatus Woykebacteria bacterium RBG_13_40_7b</name>
    <dbReference type="NCBI Taxonomy" id="1802594"/>
    <lineage>
        <taxon>Bacteria</taxon>
        <taxon>Candidatus Woykeibacteriota</taxon>
    </lineage>
</organism>
<evidence type="ECO:0000259" key="17">
    <source>
        <dbReference type="PROSITE" id="PS51975"/>
    </source>
</evidence>
<evidence type="ECO:0000256" key="14">
    <source>
        <dbReference type="HAMAP-Rule" id="MF_00052"/>
    </source>
</evidence>
<gene>
    <name evidence="14" type="primary">rnhB</name>
    <name evidence="18" type="ORF">A2Y57_00250</name>
</gene>
<keyword evidence="13 14" id="KW-0464">Manganese</keyword>
<evidence type="ECO:0000256" key="3">
    <source>
        <dbReference type="ARBA" id="ARBA00004065"/>
    </source>
</evidence>
<name>A0A1G1WAW2_9BACT</name>
<dbReference type="InterPro" id="IPR036397">
    <property type="entry name" value="RNaseH_sf"/>
</dbReference>
<evidence type="ECO:0000313" key="19">
    <source>
        <dbReference type="Proteomes" id="UP000177103"/>
    </source>
</evidence>
<evidence type="ECO:0000256" key="9">
    <source>
        <dbReference type="ARBA" id="ARBA00022722"/>
    </source>
</evidence>
<protein>
    <recommendedName>
        <fullName evidence="7 14">Ribonuclease HII</fullName>
        <shortName evidence="14">RNase HII</shortName>
        <ecNumber evidence="6 14">3.1.26.4</ecNumber>
    </recommendedName>
</protein>